<keyword evidence="3" id="KW-1185">Reference proteome</keyword>
<name>A0AAV5U8I0_9BILA</name>
<evidence type="ECO:0008006" key="4">
    <source>
        <dbReference type="Google" id="ProtNLM"/>
    </source>
</evidence>
<dbReference type="Proteomes" id="UP001432027">
    <property type="component" value="Unassembled WGS sequence"/>
</dbReference>
<feature type="non-terminal residue" evidence="2">
    <location>
        <position position="1"/>
    </location>
</feature>
<feature type="transmembrane region" description="Helical" evidence="1">
    <location>
        <begin position="43"/>
        <end position="65"/>
    </location>
</feature>
<comment type="caution">
    <text evidence="2">The sequence shown here is derived from an EMBL/GenBank/DDBJ whole genome shotgun (WGS) entry which is preliminary data.</text>
</comment>
<keyword evidence="1" id="KW-1133">Transmembrane helix</keyword>
<accession>A0AAV5U8I0</accession>
<dbReference type="PANTHER" id="PTHR22943">
    <property type="entry name" value="7-TRANSMEMBRANE DOMAIN RECEPTOR C.ELEGANS"/>
    <property type="match status" value="1"/>
</dbReference>
<evidence type="ECO:0000313" key="2">
    <source>
        <dbReference type="EMBL" id="GMT03170.1"/>
    </source>
</evidence>
<sequence length="82" mass="9303">QFHRTLFVALVVQISIPCVLLYFPCFIYLVLPFFVPPYLSTPTWIFRTLCSLYPIIDPLAIVVLISDYRRGIIGIGRALAAS</sequence>
<dbReference type="AlphaFoldDB" id="A0AAV5U8I0"/>
<gene>
    <name evidence="2" type="ORF">PENTCL1PPCAC_25344</name>
</gene>
<dbReference type="InterPro" id="IPR019428">
    <property type="entry name" value="7TM_GPCR_serpentine_rcpt_Str"/>
</dbReference>
<dbReference type="EMBL" id="BTSX01000006">
    <property type="protein sequence ID" value="GMT03170.1"/>
    <property type="molecule type" value="Genomic_DNA"/>
</dbReference>
<keyword evidence="1" id="KW-0472">Membrane</keyword>
<dbReference type="PANTHER" id="PTHR22943:SF248">
    <property type="entry name" value="SEVEN TM RECEPTOR"/>
    <property type="match status" value="1"/>
</dbReference>
<feature type="non-terminal residue" evidence="2">
    <location>
        <position position="82"/>
    </location>
</feature>
<dbReference type="Pfam" id="PF10326">
    <property type="entry name" value="7TM_GPCR_Str"/>
    <property type="match status" value="1"/>
</dbReference>
<evidence type="ECO:0000256" key="1">
    <source>
        <dbReference type="SAM" id="Phobius"/>
    </source>
</evidence>
<feature type="transmembrane region" description="Helical" evidence="1">
    <location>
        <begin position="7"/>
        <end position="31"/>
    </location>
</feature>
<reference evidence="2" key="1">
    <citation type="submission" date="2023-10" db="EMBL/GenBank/DDBJ databases">
        <title>Genome assembly of Pristionchus species.</title>
        <authorList>
            <person name="Yoshida K."/>
            <person name="Sommer R.J."/>
        </authorList>
    </citation>
    <scope>NUCLEOTIDE SEQUENCE</scope>
    <source>
        <strain evidence="2">RS0144</strain>
    </source>
</reference>
<organism evidence="2 3">
    <name type="scientific">Pristionchus entomophagus</name>
    <dbReference type="NCBI Taxonomy" id="358040"/>
    <lineage>
        <taxon>Eukaryota</taxon>
        <taxon>Metazoa</taxon>
        <taxon>Ecdysozoa</taxon>
        <taxon>Nematoda</taxon>
        <taxon>Chromadorea</taxon>
        <taxon>Rhabditida</taxon>
        <taxon>Rhabditina</taxon>
        <taxon>Diplogasteromorpha</taxon>
        <taxon>Diplogasteroidea</taxon>
        <taxon>Neodiplogasteridae</taxon>
        <taxon>Pristionchus</taxon>
    </lineage>
</organism>
<proteinExistence type="predicted"/>
<evidence type="ECO:0000313" key="3">
    <source>
        <dbReference type="Proteomes" id="UP001432027"/>
    </source>
</evidence>
<protein>
    <recommendedName>
        <fullName evidence="4">G protein-coupled receptor</fullName>
    </recommendedName>
</protein>
<keyword evidence="1" id="KW-0812">Transmembrane</keyword>